<dbReference type="RefSeq" id="WP_013423436.1">
    <property type="nucleotide sequence ID" value="NC_014666.1"/>
</dbReference>
<dbReference type="Gene3D" id="3.30.70.1230">
    <property type="entry name" value="Nucleotide cyclase"/>
    <property type="match status" value="1"/>
</dbReference>
<gene>
    <name evidence="2" type="ordered locus">FraEuI1c_2278</name>
</gene>
<feature type="region of interest" description="Disordered" evidence="1">
    <location>
        <begin position="207"/>
        <end position="254"/>
    </location>
</feature>
<dbReference type="SUPFAM" id="SSF55073">
    <property type="entry name" value="Nucleotide cyclase"/>
    <property type="match status" value="1"/>
</dbReference>
<dbReference type="STRING" id="298654.FraEuI1c_2278"/>
<dbReference type="AlphaFoldDB" id="E3IZ34"/>
<evidence type="ECO:0000313" key="3">
    <source>
        <dbReference type="Proteomes" id="UP000002484"/>
    </source>
</evidence>
<dbReference type="InParanoid" id="E3IZ34"/>
<feature type="compositionally biased region" description="Gly residues" evidence="1">
    <location>
        <begin position="229"/>
        <end position="251"/>
    </location>
</feature>
<dbReference type="InterPro" id="IPR029787">
    <property type="entry name" value="Nucleotide_cyclase"/>
</dbReference>
<dbReference type="eggNOG" id="COG2114">
    <property type="taxonomic scope" value="Bacteria"/>
</dbReference>
<dbReference type="Proteomes" id="UP000002484">
    <property type="component" value="Chromosome"/>
</dbReference>
<accession>E3IZ34</accession>
<feature type="compositionally biased region" description="Acidic residues" evidence="1">
    <location>
        <begin position="214"/>
        <end position="226"/>
    </location>
</feature>
<dbReference type="KEGG" id="fri:FraEuI1c_2278"/>
<proteinExistence type="predicted"/>
<keyword evidence="3" id="KW-1185">Reference proteome</keyword>
<evidence type="ECO:0000313" key="2">
    <source>
        <dbReference type="EMBL" id="ADP80317.1"/>
    </source>
</evidence>
<organism evidence="2 3">
    <name type="scientific">Pseudofrankia inefficax (strain DSM 45817 / CECT 9037 / DDB 130130 / EuI1c)</name>
    <name type="common">Frankia inefficax</name>
    <dbReference type="NCBI Taxonomy" id="298654"/>
    <lineage>
        <taxon>Bacteria</taxon>
        <taxon>Bacillati</taxon>
        <taxon>Actinomycetota</taxon>
        <taxon>Actinomycetes</taxon>
        <taxon>Frankiales</taxon>
        <taxon>Frankiaceae</taxon>
        <taxon>Pseudofrankia</taxon>
    </lineage>
</organism>
<evidence type="ECO:0008006" key="4">
    <source>
        <dbReference type="Google" id="ProtNLM"/>
    </source>
</evidence>
<evidence type="ECO:0000256" key="1">
    <source>
        <dbReference type="SAM" id="MobiDB-lite"/>
    </source>
</evidence>
<dbReference type="EMBL" id="CP002299">
    <property type="protein sequence ID" value="ADP80317.1"/>
    <property type="molecule type" value="Genomic_DNA"/>
</dbReference>
<dbReference type="OrthoDB" id="3482507at2"/>
<name>E3IZ34_PSEI1</name>
<dbReference type="HOGENOM" id="CLU_982647_0_0_11"/>
<protein>
    <recommendedName>
        <fullName evidence="4">Guanylate cyclase domain-containing protein</fullName>
    </recommendedName>
</protein>
<sequence>MANAELPHTVVGLDICGFSTHTTPGQGRLVDDLNALFGEACATVGVSGLLRDSGDGGFWLFSADVPRSRLVARLPRELSIGLNGRNRVARPEYHLRVRMAIHHGVVWHHGTTVISHAINQTRRIVDGKVGRQLLNAAPDADLVLLLSDDMFAGTVADELSGGLMPADFTPVRLGPGEKGAGTLAWACLWANGSHTAPGVVSVAAQPGVSRGAEEVDGPSEDGDATDDGPAGGGPAGGRPTGHGPAGGGAAGGIHADNNHGVLAIGQNSTAIGTNSGNVNISGR</sequence>
<reference evidence="2 3" key="1">
    <citation type="submission" date="2010-10" db="EMBL/GenBank/DDBJ databases">
        <title>Complete sequence of Frankia sp. EuI1c.</title>
        <authorList>
            <consortium name="US DOE Joint Genome Institute"/>
            <person name="Lucas S."/>
            <person name="Copeland A."/>
            <person name="Lapidus A."/>
            <person name="Cheng J.-F."/>
            <person name="Bruce D."/>
            <person name="Goodwin L."/>
            <person name="Pitluck S."/>
            <person name="Chertkov O."/>
            <person name="Detter J.C."/>
            <person name="Han C."/>
            <person name="Tapia R."/>
            <person name="Land M."/>
            <person name="Hauser L."/>
            <person name="Jeffries C."/>
            <person name="Kyrpides N."/>
            <person name="Ivanova N."/>
            <person name="Mikhailova N."/>
            <person name="Beauchemin N."/>
            <person name="Sen A."/>
            <person name="Sur S.A."/>
            <person name="Gtari M."/>
            <person name="Wall L."/>
            <person name="Tisa L."/>
            <person name="Woyke T."/>
        </authorList>
    </citation>
    <scope>NUCLEOTIDE SEQUENCE [LARGE SCALE GENOMIC DNA]</scope>
    <source>
        <strain evidence="3">DSM 45817 / CECT 9037 / EuI1c</strain>
    </source>
</reference>